<dbReference type="GO" id="GO:0005886">
    <property type="term" value="C:plasma membrane"/>
    <property type="evidence" value="ECO:0007669"/>
    <property type="project" value="UniProtKB-SubCell"/>
</dbReference>
<evidence type="ECO:0000256" key="4">
    <source>
        <dbReference type="ARBA" id="ARBA00022989"/>
    </source>
</evidence>
<feature type="transmembrane region" description="Helical" evidence="6">
    <location>
        <begin position="250"/>
        <end position="275"/>
    </location>
</feature>
<dbReference type="Proteomes" id="UP000231179">
    <property type="component" value="Chromosome"/>
</dbReference>
<feature type="transmembrane region" description="Helical" evidence="6">
    <location>
        <begin position="139"/>
        <end position="160"/>
    </location>
</feature>
<dbReference type="PANTHER" id="PTHR42770:SF7">
    <property type="entry name" value="MEMBRANE PROTEIN"/>
    <property type="match status" value="1"/>
</dbReference>
<feature type="transmembrane region" description="Helical" evidence="6">
    <location>
        <begin position="464"/>
        <end position="488"/>
    </location>
</feature>
<sequence>MKTKKEELNLFNLIWIGFSFIAGITFTASFSTILSTTNPEASVGVHIYWIFALEGLIAFLCAWSFARLVQIHPQANGGGGQYARTAFNKFWGLMTGLLNYAVIPVIGMGLMVTMVRANFDNLSGYHGGNWGSWGSWGNLYLDLIAYALYMFASSIIFFGIKKYKYFATIIGYMTWGITILLIIFGLVAGFIQPLNDPNNHTGFVGQSTNIKLGFDNFVNTFTTCFFAFAGIETFITTGKNIKNRDKNMPIAIIVIMILTTVFYIAFTALVMFAVRQENWSGNPNKEIFQGFSAKWLRDFGSILVIVCTMLMRFNSSLQITLFGGATLEPLASQKFLPDALRRENKENVPVGGIIVTIIGFTITFILFILIPDIIQGATERPSPFDYATLSSTASILLISIYIVVIVAAITHGFKKNMKVKWWEYLGWFLTIGFIIFIFAMYLKGLITSFTNPYDSDGEIDIQKLVAASFQIIYFTAIVVTAVCVYYIAYKKRLSKLQPEELKNLENYEKIYQIIKK</sequence>
<dbReference type="EMBL" id="CP024870">
    <property type="protein sequence ID" value="ATX70644.1"/>
    <property type="molecule type" value="Genomic_DNA"/>
</dbReference>
<dbReference type="InterPro" id="IPR050367">
    <property type="entry name" value="APC_superfamily"/>
</dbReference>
<keyword evidence="3 6" id="KW-0812">Transmembrane</keyword>
<feature type="transmembrane region" description="Helical" evidence="6">
    <location>
        <begin position="217"/>
        <end position="238"/>
    </location>
</feature>
<keyword evidence="4 6" id="KW-1133">Transmembrane helix</keyword>
<evidence type="ECO:0000313" key="8">
    <source>
        <dbReference type="Proteomes" id="UP000231179"/>
    </source>
</evidence>
<evidence type="ECO:0008006" key="9">
    <source>
        <dbReference type="Google" id="ProtNLM"/>
    </source>
</evidence>
<keyword evidence="2" id="KW-1003">Cell membrane</keyword>
<feature type="transmembrane region" description="Helical" evidence="6">
    <location>
        <begin position="172"/>
        <end position="191"/>
    </location>
</feature>
<evidence type="ECO:0000313" key="7">
    <source>
        <dbReference type="EMBL" id="ATX70644.1"/>
    </source>
</evidence>
<dbReference type="AlphaFoldDB" id="A0A2K8KM67"/>
<feature type="transmembrane region" description="Helical" evidence="6">
    <location>
        <begin position="90"/>
        <end position="119"/>
    </location>
</feature>
<gene>
    <name evidence="7" type="ORF">SCLAR_v1c03140</name>
</gene>
<feature type="transmembrane region" description="Helical" evidence="6">
    <location>
        <begin position="295"/>
        <end position="313"/>
    </location>
</feature>
<evidence type="ECO:0000256" key="1">
    <source>
        <dbReference type="ARBA" id="ARBA00004651"/>
    </source>
</evidence>
<dbReference type="PANTHER" id="PTHR42770">
    <property type="entry name" value="AMINO ACID TRANSPORTER-RELATED"/>
    <property type="match status" value="1"/>
</dbReference>
<feature type="transmembrane region" description="Helical" evidence="6">
    <location>
        <begin position="350"/>
        <end position="374"/>
    </location>
</feature>
<feature type="transmembrane region" description="Helical" evidence="6">
    <location>
        <begin position="46"/>
        <end position="69"/>
    </location>
</feature>
<proteinExistence type="predicted"/>
<dbReference type="RefSeq" id="WP_100254206.1">
    <property type="nucleotide sequence ID" value="NZ_CP024870.1"/>
</dbReference>
<reference evidence="7 8" key="1">
    <citation type="submission" date="2017-11" db="EMBL/GenBank/DDBJ databases">
        <title>Complete genome sequence of Spiroplasma clarkii CN-5 (DSM 19994).</title>
        <authorList>
            <person name="Tsai Y.-M."/>
            <person name="Chang A."/>
            <person name="Lo W.-S."/>
            <person name="Kuo C.-H."/>
        </authorList>
    </citation>
    <scope>NUCLEOTIDE SEQUENCE [LARGE SCALE GENOMIC DNA]</scope>
    <source>
        <strain evidence="7 8">CN-5</strain>
    </source>
</reference>
<evidence type="ECO:0000256" key="2">
    <source>
        <dbReference type="ARBA" id="ARBA00022475"/>
    </source>
</evidence>
<dbReference type="PIRSF" id="PIRSF006060">
    <property type="entry name" value="AA_transporter"/>
    <property type="match status" value="1"/>
</dbReference>
<organism evidence="7 8">
    <name type="scientific">Spiroplasma clarkii</name>
    <dbReference type="NCBI Taxonomy" id="2139"/>
    <lineage>
        <taxon>Bacteria</taxon>
        <taxon>Bacillati</taxon>
        <taxon>Mycoplasmatota</taxon>
        <taxon>Mollicutes</taxon>
        <taxon>Entomoplasmatales</taxon>
        <taxon>Spiroplasmataceae</taxon>
        <taxon>Spiroplasma</taxon>
    </lineage>
</organism>
<accession>A0A2K8KM67</accession>
<evidence type="ECO:0000256" key="3">
    <source>
        <dbReference type="ARBA" id="ARBA00022692"/>
    </source>
</evidence>
<keyword evidence="8" id="KW-1185">Reference proteome</keyword>
<dbReference type="Gene3D" id="1.20.1740.10">
    <property type="entry name" value="Amino acid/polyamine transporter I"/>
    <property type="match status" value="1"/>
</dbReference>
<dbReference type="SUPFAM" id="SSF81442">
    <property type="entry name" value="Cytochrome c oxidase subunit I-like"/>
    <property type="match status" value="1"/>
</dbReference>
<evidence type="ECO:0000256" key="5">
    <source>
        <dbReference type="ARBA" id="ARBA00023136"/>
    </source>
</evidence>
<comment type="subcellular location">
    <subcellularLocation>
        <location evidence="1">Cell membrane</location>
        <topology evidence="1">Multi-pass membrane protein</topology>
    </subcellularLocation>
</comment>
<feature type="transmembrane region" description="Helical" evidence="6">
    <location>
        <begin position="12"/>
        <end position="34"/>
    </location>
</feature>
<dbReference type="InterPro" id="IPR036927">
    <property type="entry name" value="Cyt_c_oxase-like_su1_sf"/>
</dbReference>
<feature type="transmembrane region" description="Helical" evidence="6">
    <location>
        <begin position="386"/>
        <end position="409"/>
    </location>
</feature>
<dbReference type="Pfam" id="PF13520">
    <property type="entry name" value="AA_permease_2"/>
    <property type="match status" value="1"/>
</dbReference>
<dbReference type="GO" id="GO:0022857">
    <property type="term" value="F:transmembrane transporter activity"/>
    <property type="evidence" value="ECO:0007669"/>
    <property type="project" value="InterPro"/>
</dbReference>
<evidence type="ECO:0000256" key="6">
    <source>
        <dbReference type="SAM" id="Phobius"/>
    </source>
</evidence>
<keyword evidence="5 6" id="KW-0472">Membrane</keyword>
<dbReference type="InterPro" id="IPR002293">
    <property type="entry name" value="AA/rel_permease1"/>
</dbReference>
<feature type="transmembrane region" description="Helical" evidence="6">
    <location>
        <begin position="421"/>
        <end position="444"/>
    </location>
</feature>
<protein>
    <recommendedName>
        <fullName evidence="9">Permease</fullName>
    </recommendedName>
</protein>
<name>A0A2K8KM67_9MOLU</name>